<dbReference type="AlphaFoldDB" id="A0A9P4KDX7"/>
<dbReference type="OrthoDB" id="417891at2759"/>
<dbReference type="InterPro" id="IPR002347">
    <property type="entry name" value="SDR_fam"/>
</dbReference>
<dbReference type="PRINTS" id="PR00081">
    <property type="entry name" value="GDHRDH"/>
</dbReference>
<dbReference type="CDD" id="cd05233">
    <property type="entry name" value="SDR_c"/>
    <property type="match status" value="1"/>
</dbReference>
<dbReference type="Gene3D" id="3.40.50.720">
    <property type="entry name" value="NAD(P)-binding Rossmann-like Domain"/>
    <property type="match status" value="1"/>
</dbReference>
<dbReference type="InterPro" id="IPR036291">
    <property type="entry name" value="NAD(P)-bd_dom_sf"/>
</dbReference>
<evidence type="ECO:0000256" key="1">
    <source>
        <dbReference type="ARBA" id="ARBA00006484"/>
    </source>
</evidence>
<keyword evidence="2" id="KW-0521">NADP</keyword>
<dbReference type="PANTHER" id="PTHR42760">
    <property type="entry name" value="SHORT-CHAIN DEHYDROGENASES/REDUCTASES FAMILY MEMBER"/>
    <property type="match status" value="1"/>
</dbReference>
<dbReference type="Pfam" id="PF13561">
    <property type="entry name" value="adh_short_C2"/>
    <property type="match status" value="1"/>
</dbReference>
<dbReference type="SUPFAM" id="SSF51735">
    <property type="entry name" value="NAD(P)-binding Rossmann-fold domains"/>
    <property type="match status" value="1"/>
</dbReference>
<dbReference type="PANTHER" id="PTHR42760:SF124">
    <property type="entry name" value="SHORT-CHAIN DEHYDROGENASE_REDUCTASE"/>
    <property type="match status" value="1"/>
</dbReference>
<reference evidence="4" key="1">
    <citation type="journal article" date="2020" name="Stud. Mycol.">
        <title>101 Dothideomycetes genomes: A test case for predicting lifestyles and emergence of pathogens.</title>
        <authorList>
            <person name="Haridas S."/>
            <person name="Albert R."/>
            <person name="Binder M."/>
            <person name="Bloem J."/>
            <person name="LaButti K."/>
            <person name="Salamov A."/>
            <person name="Andreopoulos B."/>
            <person name="Baker S."/>
            <person name="Barry K."/>
            <person name="Bills G."/>
            <person name="Bluhm B."/>
            <person name="Cannon C."/>
            <person name="Castanera R."/>
            <person name="Culley D."/>
            <person name="Daum C."/>
            <person name="Ezra D."/>
            <person name="Gonzalez J."/>
            <person name="Henrissat B."/>
            <person name="Kuo A."/>
            <person name="Liang C."/>
            <person name="Lipzen A."/>
            <person name="Lutzoni F."/>
            <person name="Magnuson J."/>
            <person name="Mondo S."/>
            <person name="Nolan M."/>
            <person name="Ohm R."/>
            <person name="Pangilinan J."/>
            <person name="Park H.-J."/>
            <person name="Ramirez L."/>
            <person name="Alfaro M."/>
            <person name="Sun H."/>
            <person name="Tritt A."/>
            <person name="Yoshinaga Y."/>
            <person name="Zwiers L.-H."/>
            <person name="Turgeon B."/>
            <person name="Goodwin S."/>
            <person name="Spatafora J."/>
            <person name="Crous P."/>
            <person name="Grigoriev I."/>
        </authorList>
    </citation>
    <scope>NUCLEOTIDE SEQUENCE [LARGE SCALE GENOMIC DNA]</scope>
    <source>
        <strain evidence="4">CBS 304.66</strain>
    </source>
</reference>
<evidence type="ECO:0000313" key="3">
    <source>
        <dbReference type="EMBL" id="KAF2265908.1"/>
    </source>
</evidence>
<comment type="similarity">
    <text evidence="1">Belongs to the short-chain dehydrogenases/reductases (SDR) family.</text>
</comment>
<dbReference type="InterPro" id="IPR020904">
    <property type="entry name" value="Sc_DH/Rdtase_CS"/>
</dbReference>
<dbReference type="Proteomes" id="UP000800093">
    <property type="component" value="Unassembled WGS sequence"/>
</dbReference>
<dbReference type="FunFam" id="3.40.50.720:FF:000084">
    <property type="entry name" value="Short-chain dehydrogenase reductase"/>
    <property type="match status" value="1"/>
</dbReference>
<gene>
    <name evidence="3" type="ORF">CC78DRAFT_167956</name>
</gene>
<comment type="caution">
    <text evidence="3">The sequence shown here is derived from an EMBL/GenBank/DDBJ whole genome shotgun (WGS) entry which is preliminary data.</text>
</comment>
<proteinExistence type="inferred from homology"/>
<dbReference type="PRINTS" id="PR00080">
    <property type="entry name" value="SDRFAMILY"/>
</dbReference>
<evidence type="ECO:0000313" key="4">
    <source>
        <dbReference type="Proteomes" id="UP000800093"/>
    </source>
</evidence>
<evidence type="ECO:0000256" key="2">
    <source>
        <dbReference type="ARBA" id="ARBA00022857"/>
    </source>
</evidence>
<accession>A0A9P4KDX7</accession>
<organism evidence="3 4">
    <name type="scientific">Lojkania enalia</name>
    <dbReference type="NCBI Taxonomy" id="147567"/>
    <lineage>
        <taxon>Eukaryota</taxon>
        <taxon>Fungi</taxon>
        <taxon>Dikarya</taxon>
        <taxon>Ascomycota</taxon>
        <taxon>Pezizomycotina</taxon>
        <taxon>Dothideomycetes</taxon>
        <taxon>Pleosporomycetidae</taxon>
        <taxon>Pleosporales</taxon>
        <taxon>Pleosporales incertae sedis</taxon>
        <taxon>Lojkania</taxon>
    </lineage>
</organism>
<name>A0A9P4KDX7_9PLEO</name>
<dbReference type="GO" id="GO:0016616">
    <property type="term" value="F:oxidoreductase activity, acting on the CH-OH group of donors, NAD or NADP as acceptor"/>
    <property type="evidence" value="ECO:0007669"/>
    <property type="project" value="TreeGrafter"/>
</dbReference>
<dbReference type="PROSITE" id="PS00061">
    <property type="entry name" value="ADH_SHORT"/>
    <property type="match status" value="1"/>
</dbReference>
<dbReference type="NCBIfam" id="NF005559">
    <property type="entry name" value="PRK07231.1"/>
    <property type="match status" value="1"/>
</dbReference>
<sequence length="268" mass="28566">MPGRLHSKTAIITGSSSGIGRATALAYAREGAQIVCSDVREQPLNDRPEGTSTTVQEIEKLGGKAMFVKCDTSKAAEVEDLVRRAVEWAGRVDVMVNNAGIALEATDPRPVWDYPESYFDATLAVNLKGVFLGTKYAALQMKGQAPLPSGDRGWIINISSILGLNGTPGNSGYVASKHGVLGLTKTAAWDCAECRVHVNAICPGYTATSMTSPFWDKADVREKLERMHPFRGLGEAEDIARAAVFLASEDAGWVTGVALPVDGGYSCM</sequence>
<dbReference type="EMBL" id="ML986602">
    <property type="protein sequence ID" value="KAF2265908.1"/>
    <property type="molecule type" value="Genomic_DNA"/>
</dbReference>
<protein>
    <submittedName>
        <fullName evidence="3">Short-chain dehydrogenase/reductase-like protein</fullName>
    </submittedName>
</protein>
<keyword evidence="4" id="KW-1185">Reference proteome</keyword>